<evidence type="ECO:0000313" key="2">
    <source>
        <dbReference type="Proteomes" id="UP000324222"/>
    </source>
</evidence>
<dbReference type="Proteomes" id="UP000324222">
    <property type="component" value="Unassembled WGS sequence"/>
</dbReference>
<proteinExistence type="predicted"/>
<name>A0A5B7F0K5_PORTR</name>
<dbReference type="AlphaFoldDB" id="A0A5B7F0K5"/>
<reference evidence="1 2" key="1">
    <citation type="submission" date="2019-05" db="EMBL/GenBank/DDBJ databases">
        <title>Another draft genome of Portunus trituberculatus and its Hox gene families provides insights of decapod evolution.</title>
        <authorList>
            <person name="Jeong J.-H."/>
            <person name="Song I."/>
            <person name="Kim S."/>
            <person name="Choi T."/>
            <person name="Kim D."/>
            <person name="Ryu S."/>
            <person name="Kim W."/>
        </authorList>
    </citation>
    <scope>NUCLEOTIDE SEQUENCE [LARGE SCALE GENOMIC DNA]</scope>
    <source>
        <tissue evidence="1">Muscle</tissue>
    </source>
</reference>
<sequence length="79" mass="9498">MTDRVTGCRSSAYTRFIHVQSRGCGLLPQKAVFYDIRYRKYRRKISRYRYRYRYPKIGPIPPIPIPTPMHRYISTTQPT</sequence>
<organism evidence="1 2">
    <name type="scientific">Portunus trituberculatus</name>
    <name type="common">Swimming crab</name>
    <name type="synonym">Neptunus trituberculatus</name>
    <dbReference type="NCBI Taxonomy" id="210409"/>
    <lineage>
        <taxon>Eukaryota</taxon>
        <taxon>Metazoa</taxon>
        <taxon>Ecdysozoa</taxon>
        <taxon>Arthropoda</taxon>
        <taxon>Crustacea</taxon>
        <taxon>Multicrustacea</taxon>
        <taxon>Malacostraca</taxon>
        <taxon>Eumalacostraca</taxon>
        <taxon>Eucarida</taxon>
        <taxon>Decapoda</taxon>
        <taxon>Pleocyemata</taxon>
        <taxon>Brachyura</taxon>
        <taxon>Eubrachyura</taxon>
        <taxon>Portunoidea</taxon>
        <taxon>Portunidae</taxon>
        <taxon>Portuninae</taxon>
        <taxon>Portunus</taxon>
    </lineage>
</organism>
<gene>
    <name evidence="1" type="ORF">E2C01_034412</name>
</gene>
<accession>A0A5B7F0K5</accession>
<keyword evidence="2" id="KW-1185">Reference proteome</keyword>
<comment type="caution">
    <text evidence="1">The sequence shown here is derived from an EMBL/GenBank/DDBJ whole genome shotgun (WGS) entry which is preliminary data.</text>
</comment>
<evidence type="ECO:0000313" key="1">
    <source>
        <dbReference type="EMBL" id="MPC40840.1"/>
    </source>
</evidence>
<dbReference type="EMBL" id="VSRR010004833">
    <property type="protein sequence ID" value="MPC40840.1"/>
    <property type="molecule type" value="Genomic_DNA"/>
</dbReference>
<protein>
    <submittedName>
        <fullName evidence="1">Uncharacterized protein</fullName>
    </submittedName>
</protein>